<feature type="transmembrane region" description="Helical" evidence="6">
    <location>
        <begin position="38"/>
        <end position="55"/>
    </location>
</feature>
<evidence type="ECO:0000256" key="2">
    <source>
        <dbReference type="ARBA" id="ARBA00007362"/>
    </source>
</evidence>
<evidence type="ECO:0000256" key="4">
    <source>
        <dbReference type="ARBA" id="ARBA00022989"/>
    </source>
</evidence>
<reference evidence="8 9" key="1">
    <citation type="submission" date="2019-02" db="EMBL/GenBank/DDBJ databases">
        <title>Sequencing the genomes of 1000 actinobacteria strains.</title>
        <authorList>
            <person name="Klenk H.-P."/>
        </authorList>
    </citation>
    <scope>NUCLEOTIDE SEQUENCE [LARGE SCALE GENOMIC DNA]</scope>
    <source>
        <strain evidence="8 9">DSM 18319</strain>
    </source>
</reference>
<feature type="transmembrane region" description="Helical" evidence="6">
    <location>
        <begin position="243"/>
        <end position="261"/>
    </location>
</feature>
<accession>A0A4Q8AP01</accession>
<dbReference type="InterPro" id="IPR050638">
    <property type="entry name" value="AA-Vitamin_Transporters"/>
</dbReference>
<feature type="transmembrane region" description="Helical" evidence="6">
    <location>
        <begin position="184"/>
        <end position="204"/>
    </location>
</feature>
<evidence type="ECO:0000259" key="7">
    <source>
        <dbReference type="Pfam" id="PF00892"/>
    </source>
</evidence>
<feature type="domain" description="EamA" evidence="7">
    <location>
        <begin position="6"/>
        <end position="139"/>
    </location>
</feature>
<feature type="transmembrane region" description="Helical" evidence="6">
    <location>
        <begin position="67"/>
        <end position="89"/>
    </location>
</feature>
<feature type="domain" description="EamA" evidence="7">
    <location>
        <begin position="154"/>
        <end position="284"/>
    </location>
</feature>
<evidence type="ECO:0000313" key="8">
    <source>
        <dbReference type="EMBL" id="RZU65871.1"/>
    </source>
</evidence>
<dbReference type="AlphaFoldDB" id="A0A4Q8AP01"/>
<dbReference type="PANTHER" id="PTHR32322:SF2">
    <property type="entry name" value="EAMA DOMAIN-CONTAINING PROTEIN"/>
    <property type="match status" value="1"/>
</dbReference>
<feature type="transmembrane region" description="Helical" evidence="6">
    <location>
        <begin position="7"/>
        <end position="26"/>
    </location>
</feature>
<dbReference type="PANTHER" id="PTHR32322">
    <property type="entry name" value="INNER MEMBRANE TRANSPORTER"/>
    <property type="match status" value="1"/>
</dbReference>
<gene>
    <name evidence="8" type="ORF">EV379_2210</name>
</gene>
<evidence type="ECO:0000313" key="9">
    <source>
        <dbReference type="Proteomes" id="UP000291483"/>
    </source>
</evidence>
<protein>
    <submittedName>
        <fullName evidence="8">EamA domain-containing membrane protein RarD</fullName>
    </submittedName>
</protein>
<dbReference type="InterPro" id="IPR000620">
    <property type="entry name" value="EamA_dom"/>
</dbReference>
<proteinExistence type="inferred from homology"/>
<feature type="transmembrane region" description="Helical" evidence="6">
    <location>
        <begin position="128"/>
        <end position="148"/>
    </location>
</feature>
<keyword evidence="5 6" id="KW-0472">Membrane</keyword>
<dbReference type="GO" id="GO:0016020">
    <property type="term" value="C:membrane"/>
    <property type="evidence" value="ECO:0007669"/>
    <property type="project" value="UniProtKB-SubCell"/>
</dbReference>
<sequence>MKHAKVYLFLVLANLFWAGNFVFGAMVVTQMSPVSLTFSRWLCASFLLVPLAWLIERVSWRRALAEWRLHALQSALGLVGYTLFLYWALGFTTPVSAAVISATNPAMIALAAALFLGDRLAGSRIVGLVLSFAGVLVVLSGGSVARILESGFNPGDLLIVAAVLVWTAYSLIGRRVTTPPVTATAVQAVFAIVLMVPFVLAFGVQLPTDAAGFTGLAYIILFPSVASYALWNIGAGRIGPARAGIFLNLLPVFTVLISVLLGGELSPAHIVGGVLVLAGVYLTSRRKHPPAASPAAGVAQSAP</sequence>
<feature type="transmembrane region" description="Helical" evidence="6">
    <location>
        <begin position="95"/>
        <end position="116"/>
    </location>
</feature>
<comment type="subcellular location">
    <subcellularLocation>
        <location evidence="1">Membrane</location>
        <topology evidence="1">Multi-pass membrane protein</topology>
    </subcellularLocation>
</comment>
<keyword evidence="9" id="KW-1185">Reference proteome</keyword>
<keyword evidence="3 6" id="KW-0812">Transmembrane</keyword>
<dbReference type="InterPro" id="IPR037185">
    <property type="entry name" value="EmrE-like"/>
</dbReference>
<dbReference type="Proteomes" id="UP000291483">
    <property type="component" value="Unassembled WGS sequence"/>
</dbReference>
<dbReference type="SUPFAM" id="SSF103481">
    <property type="entry name" value="Multidrug resistance efflux transporter EmrE"/>
    <property type="match status" value="2"/>
</dbReference>
<organism evidence="8 9">
    <name type="scientific">Microterricola gilva</name>
    <dbReference type="NCBI Taxonomy" id="393267"/>
    <lineage>
        <taxon>Bacteria</taxon>
        <taxon>Bacillati</taxon>
        <taxon>Actinomycetota</taxon>
        <taxon>Actinomycetes</taxon>
        <taxon>Micrococcales</taxon>
        <taxon>Microbacteriaceae</taxon>
        <taxon>Microterricola</taxon>
    </lineage>
</organism>
<feature type="transmembrane region" description="Helical" evidence="6">
    <location>
        <begin position="267"/>
        <end position="284"/>
    </location>
</feature>
<feature type="transmembrane region" description="Helical" evidence="6">
    <location>
        <begin position="210"/>
        <end position="231"/>
    </location>
</feature>
<dbReference type="Pfam" id="PF00892">
    <property type="entry name" value="EamA"/>
    <property type="match status" value="2"/>
</dbReference>
<evidence type="ECO:0000256" key="1">
    <source>
        <dbReference type="ARBA" id="ARBA00004141"/>
    </source>
</evidence>
<evidence type="ECO:0000256" key="3">
    <source>
        <dbReference type="ARBA" id="ARBA00022692"/>
    </source>
</evidence>
<dbReference type="OrthoDB" id="5186724at2"/>
<evidence type="ECO:0000256" key="5">
    <source>
        <dbReference type="ARBA" id="ARBA00023136"/>
    </source>
</evidence>
<name>A0A4Q8AP01_9MICO</name>
<dbReference type="RefSeq" id="WP_130506155.1">
    <property type="nucleotide sequence ID" value="NZ_SHLC01000001.1"/>
</dbReference>
<evidence type="ECO:0000256" key="6">
    <source>
        <dbReference type="SAM" id="Phobius"/>
    </source>
</evidence>
<comment type="similarity">
    <text evidence="2">Belongs to the EamA transporter family.</text>
</comment>
<dbReference type="EMBL" id="SHLC01000001">
    <property type="protein sequence ID" value="RZU65871.1"/>
    <property type="molecule type" value="Genomic_DNA"/>
</dbReference>
<feature type="transmembrane region" description="Helical" evidence="6">
    <location>
        <begin position="154"/>
        <end position="172"/>
    </location>
</feature>
<keyword evidence="4 6" id="KW-1133">Transmembrane helix</keyword>
<comment type="caution">
    <text evidence="8">The sequence shown here is derived from an EMBL/GenBank/DDBJ whole genome shotgun (WGS) entry which is preliminary data.</text>
</comment>